<evidence type="ECO:0000256" key="3">
    <source>
        <dbReference type="ARBA" id="ARBA00023082"/>
    </source>
</evidence>
<dbReference type="InterPro" id="IPR039425">
    <property type="entry name" value="RNA_pol_sigma-70-like"/>
</dbReference>
<dbReference type="NCBIfam" id="TIGR02937">
    <property type="entry name" value="sigma70-ECF"/>
    <property type="match status" value="1"/>
</dbReference>
<dbReference type="AlphaFoldDB" id="A0A2D0N3B5"/>
<evidence type="ECO:0000313" key="7">
    <source>
        <dbReference type="EMBL" id="PHN02639.1"/>
    </source>
</evidence>
<dbReference type="InterPro" id="IPR007627">
    <property type="entry name" value="RNA_pol_sigma70_r2"/>
</dbReference>
<comment type="caution">
    <text evidence="7">The sequence shown here is derived from an EMBL/GenBank/DDBJ whole genome shotgun (WGS) entry which is preliminary data.</text>
</comment>
<dbReference type="SUPFAM" id="SSF88659">
    <property type="entry name" value="Sigma3 and sigma4 domains of RNA polymerase sigma factors"/>
    <property type="match status" value="1"/>
</dbReference>
<keyword evidence="8" id="KW-1185">Reference proteome</keyword>
<dbReference type="InterPro" id="IPR013249">
    <property type="entry name" value="RNA_pol_sigma70_r4_t2"/>
</dbReference>
<dbReference type="GO" id="GO:0003677">
    <property type="term" value="F:DNA binding"/>
    <property type="evidence" value="ECO:0007669"/>
    <property type="project" value="InterPro"/>
</dbReference>
<dbReference type="Pfam" id="PF04542">
    <property type="entry name" value="Sigma70_r2"/>
    <property type="match status" value="1"/>
</dbReference>
<dbReference type="SUPFAM" id="SSF88946">
    <property type="entry name" value="Sigma2 domain of RNA polymerase sigma factors"/>
    <property type="match status" value="1"/>
</dbReference>
<dbReference type="InterPro" id="IPR014284">
    <property type="entry name" value="RNA_pol_sigma-70_dom"/>
</dbReference>
<dbReference type="GO" id="GO:0016987">
    <property type="term" value="F:sigma factor activity"/>
    <property type="evidence" value="ECO:0007669"/>
    <property type="project" value="UniProtKB-KW"/>
</dbReference>
<evidence type="ECO:0000256" key="1">
    <source>
        <dbReference type="ARBA" id="ARBA00010641"/>
    </source>
</evidence>
<comment type="similarity">
    <text evidence="1">Belongs to the sigma-70 factor family. ECF subfamily.</text>
</comment>
<feature type="domain" description="RNA polymerase sigma factor 70 region 4 type 2" evidence="6">
    <location>
        <begin position="183"/>
        <end position="235"/>
    </location>
</feature>
<dbReference type="InterPro" id="IPR036388">
    <property type="entry name" value="WH-like_DNA-bd_sf"/>
</dbReference>
<evidence type="ECO:0000256" key="2">
    <source>
        <dbReference type="ARBA" id="ARBA00023015"/>
    </source>
</evidence>
<evidence type="ECO:0000259" key="5">
    <source>
        <dbReference type="Pfam" id="PF04542"/>
    </source>
</evidence>
<name>A0A2D0N3B5_FLAN2</name>
<evidence type="ECO:0008006" key="9">
    <source>
        <dbReference type="Google" id="ProtNLM"/>
    </source>
</evidence>
<sequence length="252" mass="29207">MDSGKNVRQHRLELKASATSLFCADQKKLKFCGFRLRVDQSAGVLPMNMMFPKALKPGKISGSVSRNMPGTSPQQTMDKTHFEHLFRTHFERLCSFARQYVSDLDTAQDICQKVFIRLWEKREEMDTGRSIASYLFTSVRNRCLNHIRDHKKYRSHLLDVECGEFEIGTAITEDHFAVEELQQRIDAALATLPPKCRQVFEMSRYDQKKYREIADELDISQKTVEAHMSKAIKSLRDHLGDYLTVLILLQML</sequence>
<dbReference type="NCBIfam" id="TIGR02985">
    <property type="entry name" value="Sig70_bacteroi1"/>
    <property type="match status" value="1"/>
</dbReference>
<dbReference type="Pfam" id="PF08281">
    <property type="entry name" value="Sigma70_r4_2"/>
    <property type="match status" value="1"/>
</dbReference>
<dbReference type="OrthoDB" id="1100095at2"/>
<evidence type="ECO:0000313" key="8">
    <source>
        <dbReference type="Proteomes" id="UP000223913"/>
    </source>
</evidence>
<dbReference type="CDD" id="cd06171">
    <property type="entry name" value="Sigma70_r4"/>
    <property type="match status" value="1"/>
</dbReference>
<dbReference type="PANTHER" id="PTHR43133:SF46">
    <property type="entry name" value="RNA POLYMERASE SIGMA-70 FACTOR ECF SUBFAMILY"/>
    <property type="match status" value="1"/>
</dbReference>
<keyword evidence="4" id="KW-0804">Transcription</keyword>
<proteinExistence type="inferred from homology"/>
<gene>
    <name evidence="7" type="ORF">CRP01_31080</name>
</gene>
<dbReference type="Gene3D" id="1.10.10.10">
    <property type="entry name" value="Winged helix-like DNA-binding domain superfamily/Winged helix DNA-binding domain"/>
    <property type="match status" value="1"/>
</dbReference>
<organism evidence="7 8">
    <name type="scientific">Flavilitoribacter nigricans (strain ATCC 23147 / DSM 23189 / NBRC 102662 / NCIMB 1420 / SS-2)</name>
    <name type="common">Lewinella nigricans</name>
    <dbReference type="NCBI Taxonomy" id="1122177"/>
    <lineage>
        <taxon>Bacteria</taxon>
        <taxon>Pseudomonadati</taxon>
        <taxon>Bacteroidota</taxon>
        <taxon>Saprospiria</taxon>
        <taxon>Saprospirales</taxon>
        <taxon>Lewinellaceae</taxon>
        <taxon>Flavilitoribacter</taxon>
    </lineage>
</organism>
<evidence type="ECO:0000259" key="6">
    <source>
        <dbReference type="Pfam" id="PF08281"/>
    </source>
</evidence>
<dbReference type="GO" id="GO:0006352">
    <property type="term" value="P:DNA-templated transcription initiation"/>
    <property type="evidence" value="ECO:0007669"/>
    <property type="project" value="InterPro"/>
</dbReference>
<accession>A0A2D0N3B5</accession>
<dbReference type="InterPro" id="IPR013325">
    <property type="entry name" value="RNA_pol_sigma_r2"/>
</dbReference>
<keyword evidence="2" id="KW-0805">Transcription regulation</keyword>
<keyword evidence="3" id="KW-0731">Sigma factor</keyword>
<dbReference type="PANTHER" id="PTHR43133">
    <property type="entry name" value="RNA POLYMERASE ECF-TYPE SIGMA FACTO"/>
    <property type="match status" value="1"/>
</dbReference>
<dbReference type="EMBL" id="PDUD01000038">
    <property type="protein sequence ID" value="PHN02639.1"/>
    <property type="molecule type" value="Genomic_DNA"/>
</dbReference>
<evidence type="ECO:0000256" key="4">
    <source>
        <dbReference type="ARBA" id="ARBA00023163"/>
    </source>
</evidence>
<dbReference type="Gene3D" id="1.10.1740.10">
    <property type="match status" value="1"/>
</dbReference>
<dbReference type="InterPro" id="IPR013324">
    <property type="entry name" value="RNA_pol_sigma_r3/r4-like"/>
</dbReference>
<dbReference type="Proteomes" id="UP000223913">
    <property type="component" value="Unassembled WGS sequence"/>
</dbReference>
<feature type="domain" description="RNA polymerase sigma-70 region 2" evidence="5">
    <location>
        <begin position="85"/>
        <end position="152"/>
    </location>
</feature>
<dbReference type="InterPro" id="IPR014327">
    <property type="entry name" value="RNA_pol_sigma70_bacteroid"/>
</dbReference>
<protein>
    <recommendedName>
        <fullName evidence="9">RNA polymerase sigma-70 factor</fullName>
    </recommendedName>
</protein>
<reference evidence="7 8" key="1">
    <citation type="submission" date="2017-10" db="EMBL/GenBank/DDBJ databases">
        <title>The draft genome sequence of Lewinella nigricans NBRC 102662.</title>
        <authorList>
            <person name="Wang K."/>
        </authorList>
    </citation>
    <scope>NUCLEOTIDE SEQUENCE [LARGE SCALE GENOMIC DNA]</scope>
    <source>
        <strain evidence="7 8">NBRC 102662</strain>
    </source>
</reference>